<dbReference type="SUPFAM" id="SSF47616">
    <property type="entry name" value="GST C-terminal domain-like"/>
    <property type="match status" value="1"/>
</dbReference>
<dbReference type="PROSITE" id="PS50405">
    <property type="entry name" value="GST_CTER"/>
    <property type="match status" value="1"/>
</dbReference>
<evidence type="ECO:0000259" key="1">
    <source>
        <dbReference type="PROSITE" id="PS50405"/>
    </source>
</evidence>
<dbReference type="Proteomes" id="UP000683000">
    <property type="component" value="Unassembled WGS sequence"/>
</dbReference>
<protein>
    <recommendedName>
        <fullName evidence="1">GST C-terminal domain-containing protein</fullName>
    </recommendedName>
</protein>
<organism evidence="2 3">
    <name type="scientific">Boletus reticuloceps</name>
    <dbReference type="NCBI Taxonomy" id="495285"/>
    <lineage>
        <taxon>Eukaryota</taxon>
        <taxon>Fungi</taxon>
        <taxon>Dikarya</taxon>
        <taxon>Basidiomycota</taxon>
        <taxon>Agaricomycotina</taxon>
        <taxon>Agaricomycetes</taxon>
        <taxon>Agaricomycetidae</taxon>
        <taxon>Boletales</taxon>
        <taxon>Boletineae</taxon>
        <taxon>Boletaceae</taxon>
        <taxon>Boletoideae</taxon>
        <taxon>Boletus</taxon>
    </lineage>
</organism>
<evidence type="ECO:0000313" key="3">
    <source>
        <dbReference type="Proteomes" id="UP000683000"/>
    </source>
</evidence>
<accession>A0A8I3A376</accession>
<proteinExistence type="predicted"/>
<dbReference type="Gene3D" id="1.20.1050.130">
    <property type="match status" value="1"/>
</dbReference>
<dbReference type="AlphaFoldDB" id="A0A8I3A376"/>
<reference evidence="2" key="1">
    <citation type="submission" date="2021-03" db="EMBL/GenBank/DDBJ databases">
        <title>Evolutionary innovations through gain and loss of genes in the ectomycorrhizal Boletales.</title>
        <authorList>
            <person name="Wu G."/>
            <person name="Miyauchi S."/>
            <person name="Morin E."/>
            <person name="Yang Z.-L."/>
            <person name="Xu J."/>
            <person name="Martin F.M."/>
        </authorList>
    </citation>
    <scope>NUCLEOTIDE SEQUENCE</scope>
    <source>
        <strain evidence="2">BR01</strain>
    </source>
</reference>
<keyword evidence="3" id="KW-1185">Reference proteome</keyword>
<dbReference type="EMBL" id="JAGFBS010000123">
    <property type="protein sequence ID" value="KAG6369020.1"/>
    <property type="molecule type" value="Genomic_DNA"/>
</dbReference>
<sequence length="222" mass="24489">MTPPPFTVIGTPFSTFTRTYKGITFSQVRVVPYPDTAYEHQPFGFLPTLVIHELNGQKVDLILRESQAIASDQSPTLTIAVVAEQMWEFVSFVGAYGFPALEKVKPRVAATNQATLSDAEICRTIAPAVAQLRAFLDKIETHMSPEGYVFGEKLSWADLFLYPLLVDLRAIPEGEILSPWLVGWMDKMDQLDAVEKTRADTLSVGARPLSSLVLLGNTVTSV</sequence>
<dbReference type="OrthoDB" id="249703at2759"/>
<feature type="domain" description="GST C-terminal" evidence="1">
    <location>
        <begin position="55"/>
        <end position="212"/>
    </location>
</feature>
<dbReference type="InterPro" id="IPR010987">
    <property type="entry name" value="Glutathione-S-Trfase_C-like"/>
</dbReference>
<name>A0A8I3A376_9AGAM</name>
<dbReference type="CDD" id="cd00299">
    <property type="entry name" value="GST_C_family"/>
    <property type="match status" value="1"/>
</dbReference>
<dbReference type="Pfam" id="PF13410">
    <property type="entry name" value="GST_C_2"/>
    <property type="match status" value="1"/>
</dbReference>
<evidence type="ECO:0000313" key="2">
    <source>
        <dbReference type="EMBL" id="KAG6369020.1"/>
    </source>
</evidence>
<comment type="caution">
    <text evidence="2">The sequence shown here is derived from an EMBL/GenBank/DDBJ whole genome shotgun (WGS) entry which is preliminary data.</text>
</comment>
<gene>
    <name evidence="2" type="ORF">JVT61DRAFT_2557</name>
</gene>
<dbReference type="InterPro" id="IPR036282">
    <property type="entry name" value="Glutathione-S-Trfase_C_sf"/>
</dbReference>